<evidence type="ECO:0000313" key="2">
    <source>
        <dbReference type="EMBL" id="CAH7671465.1"/>
    </source>
</evidence>
<keyword evidence="3" id="KW-1185">Reference proteome</keyword>
<comment type="caution">
    <text evidence="2">The sequence shown here is derived from an EMBL/GenBank/DDBJ whole genome shotgun (WGS) entry which is preliminary data.</text>
</comment>
<dbReference type="Proteomes" id="UP001153365">
    <property type="component" value="Unassembled WGS sequence"/>
</dbReference>
<feature type="region of interest" description="Disordered" evidence="1">
    <location>
        <begin position="1"/>
        <end position="29"/>
    </location>
</feature>
<dbReference type="AlphaFoldDB" id="A0AAV0ASK1"/>
<proteinExistence type="predicted"/>
<accession>A0AAV0ASK1</accession>
<dbReference type="EMBL" id="CALTRL010001197">
    <property type="protein sequence ID" value="CAH7671465.1"/>
    <property type="molecule type" value="Genomic_DNA"/>
</dbReference>
<organism evidence="2 3">
    <name type="scientific">Phakopsora pachyrhizi</name>
    <name type="common">Asian soybean rust disease fungus</name>
    <dbReference type="NCBI Taxonomy" id="170000"/>
    <lineage>
        <taxon>Eukaryota</taxon>
        <taxon>Fungi</taxon>
        <taxon>Dikarya</taxon>
        <taxon>Basidiomycota</taxon>
        <taxon>Pucciniomycotina</taxon>
        <taxon>Pucciniomycetes</taxon>
        <taxon>Pucciniales</taxon>
        <taxon>Phakopsoraceae</taxon>
        <taxon>Phakopsora</taxon>
    </lineage>
</organism>
<reference evidence="2" key="1">
    <citation type="submission" date="2022-06" db="EMBL/GenBank/DDBJ databases">
        <authorList>
            <consortium name="SYNGENTA / RWTH Aachen University"/>
        </authorList>
    </citation>
    <scope>NUCLEOTIDE SEQUENCE</scope>
</reference>
<evidence type="ECO:0000256" key="1">
    <source>
        <dbReference type="SAM" id="MobiDB-lite"/>
    </source>
</evidence>
<sequence length="172" mass="19662">MTDFKSAGRHTSWTSKAPGAVDLSKDTKDHKNHNRELMQELVQGNAAFWSAIQDKNITRNIFTITADNTASNYGMMGGLQKKFSAMGVKWPKSERFHQGSCHVQKLMAKDFLEHLGEFTDSDYNFFDRYISTRAAELEDKMIEGCNSFAKDFVVQSTRHFLNMMFLETTLVN</sequence>
<evidence type="ECO:0000313" key="3">
    <source>
        <dbReference type="Proteomes" id="UP001153365"/>
    </source>
</evidence>
<evidence type="ECO:0008006" key="4">
    <source>
        <dbReference type="Google" id="ProtNLM"/>
    </source>
</evidence>
<gene>
    <name evidence="2" type="ORF">PPACK8108_LOCUS6242</name>
</gene>
<protein>
    <recommendedName>
        <fullName evidence="4">DUF659 domain-containing protein</fullName>
    </recommendedName>
</protein>
<name>A0AAV0ASK1_PHAPC</name>